<evidence type="ECO:0000313" key="1">
    <source>
        <dbReference type="EMBL" id="KYO35149.1"/>
    </source>
</evidence>
<reference evidence="1 2" key="1">
    <citation type="journal article" date="2012" name="Genome Biol.">
        <title>Sequencing three crocodilian genomes to illuminate the evolution of archosaurs and amniotes.</title>
        <authorList>
            <person name="St John J.A."/>
            <person name="Braun E.L."/>
            <person name="Isberg S.R."/>
            <person name="Miles L.G."/>
            <person name="Chong A.Y."/>
            <person name="Gongora J."/>
            <person name="Dalzell P."/>
            <person name="Moran C."/>
            <person name="Bed'hom B."/>
            <person name="Abzhanov A."/>
            <person name="Burgess S.C."/>
            <person name="Cooksey A.M."/>
            <person name="Castoe T.A."/>
            <person name="Crawford N.G."/>
            <person name="Densmore L.D."/>
            <person name="Drew J.C."/>
            <person name="Edwards S.V."/>
            <person name="Faircloth B.C."/>
            <person name="Fujita M.K."/>
            <person name="Greenwold M.J."/>
            <person name="Hoffmann F.G."/>
            <person name="Howard J.M."/>
            <person name="Iguchi T."/>
            <person name="Janes D.E."/>
            <person name="Khan S.Y."/>
            <person name="Kohno S."/>
            <person name="de Koning A.J."/>
            <person name="Lance S.L."/>
            <person name="McCarthy F.M."/>
            <person name="McCormack J.E."/>
            <person name="Merchant M.E."/>
            <person name="Peterson D.G."/>
            <person name="Pollock D.D."/>
            <person name="Pourmand N."/>
            <person name="Raney B.J."/>
            <person name="Roessler K.A."/>
            <person name="Sanford J.R."/>
            <person name="Sawyer R.H."/>
            <person name="Schmidt C.J."/>
            <person name="Triplett E.W."/>
            <person name="Tuberville T.D."/>
            <person name="Venegas-Anaya M."/>
            <person name="Howard J.T."/>
            <person name="Jarvis E.D."/>
            <person name="Guillette L.J.Jr."/>
            <person name="Glenn T.C."/>
            <person name="Green R.E."/>
            <person name="Ray D.A."/>
        </authorList>
    </citation>
    <scope>NUCLEOTIDE SEQUENCE [LARGE SCALE GENOMIC DNA]</scope>
    <source>
        <strain evidence="1">KSC_2009_1</strain>
    </source>
</reference>
<sequence length="166" mass="17593">MELLQEVLEGGLGHLECLQPLLVVPGGLDDMQPPVLASQVGPEVVKLEAQEGVDGLSSGVHGHIIGICAGVQAAGQGPGGSCVVVCVEQRPAGTGPTHTASAALDKHVIMMPDNWFLKQLLYSQPNNGHSSRVLTFALRYGRGELALTQGWSAFDCRDHDVVEFCW</sequence>
<accession>A0A151NER7</accession>
<dbReference type="AlphaFoldDB" id="A0A151NER7"/>
<protein>
    <submittedName>
        <fullName evidence="1">Uncharacterized protein</fullName>
    </submittedName>
</protein>
<comment type="caution">
    <text evidence="1">The sequence shown here is derived from an EMBL/GenBank/DDBJ whole genome shotgun (WGS) entry which is preliminary data.</text>
</comment>
<organism evidence="1 2">
    <name type="scientific">Alligator mississippiensis</name>
    <name type="common">American alligator</name>
    <dbReference type="NCBI Taxonomy" id="8496"/>
    <lineage>
        <taxon>Eukaryota</taxon>
        <taxon>Metazoa</taxon>
        <taxon>Chordata</taxon>
        <taxon>Craniata</taxon>
        <taxon>Vertebrata</taxon>
        <taxon>Euteleostomi</taxon>
        <taxon>Archelosauria</taxon>
        <taxon>Archosauria</taxon>
        <taxon>Crocodylia</taxon>
        <taxon>Alligatoridae</taxon>
        <taxon>Alligatorinae</taxon>
        <taxon>Alligator</taxon>
    </lineage>
</organism>
<evidence type="ECO:0000313" key="2">
    <source>
        <dbReference type="Proteomes" id="UP000050525"/>
    </source>
</evidence>
<gene>
    <name evidence="1" type="ORF">Y1Q_0001035</name>
</gene>
<dbReference type="Proteomes" id="UP000050525">
    <property type="component" value="Unassembled WGS sequence"/>
</dbReference>
<dbReference type="EMBL" id="AKHW03003207">
    <property type="protein sequence ID" value="KYO35149.1"/>
    <property type="molecule type" value="Genomic_DNA"/>
</dbReference>
<proteinExistence type="predicted"/>
<name>A0A151NER7_ALLMI</name>
<keyword evidence="2" id="KW-1185">Reference proteome</keyword>